<evidence type="ECO:0000313" key="4">
    <source>
        <dbReference type="Proteomes" id="UP000256977"/>
    </source>
</evidence>
<evidence type="ECO:0000313" key="3">
    <source>
        <dbReference type="EMBL" id="RED65237.1"/>
    </source>
</evidence>
<dbReference type="Pfam" id="PF01408">
    <property type="entry name" value="GFO_IDH_MocA"/>
    <property type="match status" value="1"/>
</dbReference>
<dbReference type="Pfam" id="PF22725">
    <property type="entry name" value="GFO_IDH_MocA_C3"/>
    <property type="match status" value="1"/>
</dbReference>
<dbReference type="GO" id="GO:0000166">
    <property type="term" value="F:nucleotide binding"/>
    <property type="evidence" value="ECO:0007669"/>
    <property type="project" value="InterPro"/>
</dbReference>
<dbReference type="Proteomes" id="UP000256977">
    <property type="component" value="Unassembled WGS sequence"/>
</dbReference>
<dbReference type="EMBL" id="QRDZ01000021">
    <property type="protein sequence ID" value="RED65237.1"/>
    <property type="molecule type" value="Genomic_DNA"/>
</dbReference>
<sequence length="341" mass="37184">MNKVRVGILGLGRWGMCHLEAFSSLGTAEVVAICDSSPERLERAGKEYGVANLISSADELVQRDDIDLISVVTFESHHLEPTLKALQSGKHVLVEKPVTTRPDEAKAMQEAAAASGRLLFPGHLLRFDPRYAAIKEAVLSDRVGAPVSMYLKRSREHYLFETFQRVHTVFELMIHDIDLAIWYAGCRVRSVKAYGRSVTDSGAASASPEVLWANLEFENGALAVLQSSWMTPDQAGVEIADAIEVIGRSGIAHFETSNSGLQFWNGQGRLTPDTNIHAKLHGQSVGCLREQLTYICRCISRGEDPVVISFADAVHGVEVADAIAKSCATGREVVLAESIEL</sequence>
<keyword evidence="4" id="KW-1185">Reference proteome</keyword>
<evidence type="ECO:0000259" key="1">
    <source>
        <dbReference type="Pfam" id="PF01408"/>
    </source>
</evidence>
<dbReference type="SUPFAM" id="SSF51735">
    <property type="entry name" value="NAD(P)-binding Rossmann-fold domains"/>
    <property type="match status" value="1"/>
</dbReference>
<dbReference type="Gene3D" id="3.30.360.10">
    <property type="entry name" value="Dihydrodipicolinate Reductase, domain 2"/>
    <property type="match status" value="1"/>
</dbReference>
<dbReference type="Gene3D" id="3.40.50.720">
    <property type="entry name" value="NAD(P)-binding Rossmann-like Domain"/>
    <property type="match status" value="1"/>
</dbReference>
<protein>
    <submittedName>
        <fullName evidence="3">Putative dehydrogenase</fullName>
    </submittedName>
</protein>
<evidence type="ECO:0000259" key="2">
    <source>
        <dbReference type="Pfam" id="PF22725"/>
    </source>
</evidence>
<accession>A0A3D9IUA6</accession>
<organism evidence="3 4">
    <name type="scientific">Cohnella phaseoli</name>
    <dbReference type="NCBI Taxonomy" id="456490"/>
    <lineage>
        <taxon>Bacteria</taxon>
        <taxon>Bacillati</taxon>
        <taxon>Bacillota</taxon>
        <taxon>Bacilli</taxon>
        <taxon>Bacillales</taxon>
        <taxon>Paenibacillaceae</taxon>
        <taxon>Cohnella</taxon>
    </lineage>
</organism>
<proteinExistence type="predicted"/>
<dbReference type="PANTHER" id="PTHR43377:SF1">
    <property type="entry name" value="BILIVERDIN REDUCTASE A"/>
    <property type="match status" value="1"/>
</dbReference>
<dbReference type="PANTHER" id="PTHR43377">
    <property type="entry name" value="BILIVERDIN REDUCTASE A"/>
    <property type="match status" value="1"/>
</dbReference>
<comment type="caution">
    <text evidence="3">The sequence shown here is derived from an EMBL/GenBank/DDBJ whole genome shotgun (WGS) entry which is preliminary data.</text>
</comment>
<name>A0A3D9IUA6_9BACL</name>
<dbReference type="SUPFAM" id="SSF55347">
    <property type="entry name" value="Glyceraldehyde-3-phosphate dehydrogenase-like, C-terminal domain"/>
    <property type="match status" value="1"/>
</dbReference>
<feature type="domain" description="Gfo/Idh/MocA-like oxidoreductase N-terminal" evidence="1">
    <location>
        <begin position="4"/>
        <end position="123"/>
    </location>
</feature>
<gene>
    <name evidence="3" type="ORF">DFP98_121128</name>
</gene>
<dbReference type="AlphaFoldDB" id="A0A3D9IUA6"/>
<dbReference type="RefSeq" id="WP_116063157.1">
    <property type="nucleotide sequence ID" value="NZ_QRDZ01000021.1"/>
</dbReference>
<dbReference type="OrthoDB" id="9815825at2"/>
<feature type="domain" description="GFO/IDH/MocA-like oxidoreductase" evidence="2">
    <location>
        <begin position="133"/>
        <end position="251"/>
    </location>
</feature>
<dbReference type="InterPro" id="IPR036291">
    <property type="entry name" value="NAD(P)-bd_dom_sf"/>
</dbReference>
<reference evidence="3 4" key="1">
    <citation type="submission" date="2018-07" db="EMBL/GenBank/DDBJ databases">
        <title>Genomic Encyclopedia of Type Strains, Phase III (KMG-III): the genomes of soil and plant-associated and newly described type strains.</title>
        <authorList>
            <person name="Whitman W."/>
        </authorList>
    </citation>
    <scope>NUCLEOTIDE SEQUENCE [LARGE SCALE GENOMIC DNA]</scope>
    <source>
        <strain evidence="3 4">CECT 7287</strain>
    </source>
</reference>
<dbReference type="InterPro" id="IPR055170">
    <property type="entry name" value="GFO_IDH_MocA-like_dom"/>
</dbReference>
<dbReference type="InterPro" id="IPR000683">
    <property type="entry name" value="Gfo/Idh/MocA-like_OxRdtase_N"/>
</dbReference>
<dbReference type="InterPro" id="IPR051450">
    <property type="entry name" value="Gfo/Idh/MocA_Oxidoreductases"/>
</dbReference>